<dbReference type="AlphaFoldDB" id="A0A318XQW1"/>
<evidence type="ECO:0000313" key="2">
    <source>
        <dbReference type="EMBL" id="PYG88282.1"/>
    </source>
</evidence>
<protein>
    <submittedName>
        <fullName evidence="2">Putative amidase-like protein</fullName>
    </submittedName>
</protein>
<keyword evidence="3" id="KW-1185">Reference proteome</keyword>
<evidence type="ECO:0000313" key="3">
    <source>
        <dbReference type="Proteomes" id="UP000248132"/>
    </source>
</evidence>
<dbReference type="EMBL" id="QKMR01000007">
    <property type="protein sequence ID" value="PYG88282.1"/>
    <property type="molecule type" value="Genomic_DNA"/>
</dbReference>
<reference evidence="2 3" key="1">
    <citation type="submission" date="2018-06" db="EMBL/GenBank/DDBJ databases">
        <title>Genomic Encyclopedia of Type Strains, Phase I: the one thousand microbial genomes (KMG-I) project.</title>
        <authorList>
            <person name="Kyrpides N."/>
        </authorList>
    </citation>
    <scope>NUCLEOTIDE SEQUENCE [LARGE SCALE GENOMIC DNA]</scope>
    <source>
        <strain evidence="2 3">DSM 19573</strain>
    </source>
</reference>
<organism evidence="2 3">
    <name type="scientific">Ruminiclostridium sufflavum DSM 19573</name>
    <dbReference type="NCBI Taxonomy" id="1121337"/>
    <lineage>
        <taxon>Bacteria</taxon>
        <taxon>Bacillati</taxon>
        <taxon>Bacillota</taxon>
        <taxon>Clostridia</taxon>
        <taxon>Eubacteriales</taxon>
        <taxon>Oscillospiraceae</taxon>
        <taxon>Ruminiclostridium</taxon>
    </lineage>
</organism>
<accession>A0A318XQW1</accession>
<evidence type="ECO:0000259" key="1">
    <source>
        <dbReference type="Pfam" id="PF12671"/>
    </source>
</evidence>
<dbReference type="OrthoDB" id="9812429at2"/>
<dbReference type="InterPro" id="IPR024301">
    <property type="entry name" value="Amidase_6"/>
</dbReference>
<dbReference type="Proteomes" id="UP000248132">
    <property type="component" value="Unassembled WGS sequence"/>
</dbReference>
<comment type="caution">
    <text evidence="2">The sequence shown here is derived from an EMBL/GenBank/DDBJ whole genome shotgun (WGS) entry which is preliminary data.</text>
</comment>
<name>A0A318XQW1_9FIRM</name>
<dbReference type="RefSeq" id="WP_110461658.1">
    <property type="nucleotide sequence ID" value="NZ_QKMR01000007.1"/>
</dbReference>
<dbReference type="Pfam" id="PF12671">
    <property type="entry name" value="Amidase_6"/>
    <property type="match status" value="1"/>
</dbReference>
<sequence length="165" mass="18726">MRTKPYNRTNAVFYAHKWAFGRNPQYYDFEHLGGDCTNFASQVLYAGAGIMNPTPDLGWYYYSLGNRTPSWTGVEFLYRFLVNNRGVGPVAVETDILQMLPGDIVQLSFDGEVFRHSPVIVSAGIYPSPSNILIAAHTHDADNYPLDGYSYLRARFLHITHVNVW</sequence>
<dbReference type="PANTHER" id="PTHR40032">
    <property type="entry name" value="EXPORTED PROTEIN-RELATED"/>
    <property type="match status" value="1"/>
</dbReference>
<dbReference type="PANTHER" id="PTHR40032:SF1">
    <property type="entry name" value="EXPORTED PROTEIN"/>
    <property type="match status" value="1"/>
</dbReference>
<feature type="domain" description="Putative amidase" evidence="1">
    <location>
        <begin position="6"/>
        <end position="154"/>
    </location>
</feature>
<proteinExistence type="predicted"/>
<gene>
    <name evidence="2" type="ORF">LY28_01624</name>
</gene>